<evidence type="ECO:0000256" key="1">
    <source>
        <dbReference type="SAM" id="MobiDB-lite"/>
    </source>
</evidence>
<keyword evidence="4" id="KW-1185">Reference proteome</keyword>
<dbReference type="EMBL" id="ML220115">
    <property type="protein sequence ID" value="TGZ82450.1"/>
    <property type="molecule type" value="Genomic_DNA"/>
</dbReference>
<gene>
    <name evidence="3" type="ORF">EX30DRAFT_305140</name>
</gene>
<dbReference type="InterPro" id="IPR004919">
    <property type="entry name" value="GmrSD_N"/>
</dbReference>
<sequence length="389" mass="45414">MPSKKAKYIPEDDADDYDMEEYSEDSEDEFQGPAMNDFELPECLQPVNWHRRTVKDIVAMLKGPYCDLNPDYQRDFVWSSDRMIRLINSIMTDFYVPPVIFNVIPRTDANGVTKFHRISVDGKQRLTSIKLFVEGKVPCTDKHNRRWFFVDDGERTGTIKKKRVLSNHIKQMFLQKELLTAEFSALDRRQEEDLFSRVQLGMPLTPAEKLKASSGHWQTFAIQIETKFPDLLNIFDNKRGRGFQLVLQLLKQICFADETLPGSSQSYSTSVSTLKTFCAKPKDILNRIKGEAGRVFRKYDEIHRKFPQTFAAKSNWKHSTKFSPVEFVGIGVLIHRYPNRNARLLSGDIMHLRQYLRDQRQDLRANTVTWRCIMSFINNIERYRGSMDT</sequence>
<dbReference type="Proteomes" id="UP000298138">
    <property type="component" value="Unassembled WGS sequence"/>
</dbReference>
<evidence type="ECO:0000259" key="2">
    <source>
        <dbReference type="Pfam" id="PF03235"/>
    </source>
</evidence>
<evidence type="ECO:0000313" key="3">
    <source>
        <dbReference type="EMBL" id="TGZ82450.1"/>
    </source>
</evidence>
<organism evidence="3 4">
    <name type="scientific">Ascodesmis nigricans</name>
    <dbReference type="NCBI Taxonomy" id="341454"/>
    <lineage>
        <taxon>Eukaryota</taxon>
        <taxon>Fungi</taxon>
        <taxon>Dikarya</taxon>
        <taxon>Ascomycota</taxon>
        <taxon>Pezizomycotina</taxon>
        <taxon>Pezizomycetes</taxon>
        <taxon>Pezizales</taxon>
        <taxon>Ascodesmidaceae</taxon>
        <taxon>Ascodesmis</taxon>
    </lineage>
</organism>
<dbReference type="PANTHER" id="PTHR39639">
    <property type="entry name" value="CHROMOSOME 16, WHOLE GENOME SHOTGUN SEQUENCE"/>
    <property type="match status" value="1"/>
</dbReference>
<accession>A0A4S2N096</accession>
<name>A0A4S2N096_9PEZI</name>
<dbReference type="AlphaFoldDB" id="A0A4S2N096"/>
<dbReference type="InParanoid" id="A0A4S2N096"/>
<feature type="domain" description="GmrSD restriction endonucleases N-terminal" evidence="2">
    <location>
        <begin position="68"/>
        <end position="212"/>
    </location>
</feature>
<feature type="compositionally biased region" description="Acidic residues" evidence="1">
    <location>
        <begin position="11"/>
        <end position="30"/>
    </location>
</feature>
<protein>
    <recommendedName>
        <fullName evidence="2">GmrSD restriction endonucleases N-terminal domain-containing protein</fullName>
    </recommendedName>
</protein>
<reference evidence="3 4" key="1">
    <citation type="submission" date="2019-04" db="EMBL/GenBank/DDBJ databases">
        <title>Comparative genomics and transcriptomics to analyze fruiting body development in filamentous ascomycetes.</title>
        <authorList>
            <consortium name="DOE Joint Genome Institute"/>
            <person name="Lutkenhaus R."/>
            <person name="Traeger S."/>
            <person name="Breuer J."/>
            <person name="Kuo A."/>
            <person name="Lipzen A."/>
            <person name="Pangilinan J."/>
            <person name="Dilworth D."/>
            <person name="Sandor L."/>
            <person name="Poggeler S."/>
            <person name="Barry K."/>
            <person name="Grigoriev I.V."/>
            <person name="Nowrousian M."/>
        </authorList>
    </citation>
    <scope>NUCLEOTIDE SEQUENCE [LARGE SCALE GENOMIC DNA]</scope>
    <source>
        <strain evidence="3 4">CBS 389.68</strain>
    </source>
</reference>
<dbReference type="OrthoDB" id="5419821at2759"/>
<dbReference type="STRING" id="341454.A0A4S2N096"/>
<dbReference type="PANTHER" id="PTHR39639:SF1">
    <property type="entry name" value="DUF262 DOMAIN-CONTAINING PROTEIN"/>
    <property type="match status" value="1"/>
</dbReference>
<feature type="non-terminal residue" evidence="3">
    <location>
        <position position="389"/>
    </location>
</feature>
<evidence type="ECO:0000313" key="4">
    <source>
        <dbReference type="Proteomes" id="UP000298138"/>
    </source>
</evidence>
<feature type="region of interest" description="Disordered" evidence="1">
    <location>
        <begin position="1"/>
        <end position="30"/>
    </location>
</feature>
<dbReference type="Pfam" id="PF03235">
    <property type="entry name" value="GmrSD_N"/>
    <property type="match status" value="1"/>
</dbReference>
<proteinExistence type="predicted"/>